<keyword evidence="4" id="KW-0496">Mitochondrion</keyword>
<dbReference type="GO" id="GO:0005762">
    <property type="term" value="C:mitochondrial large ribosomal subunit"/>
    <property type="evidence" value="ECO:0007669"/>
    <property type="project" value="TreeGrafter"/>
</dbReference>
<dbReference type="InterPro" id="IPR007740">
    <property type="entry name" value="Ribosomal_mL49"/>
</dbReference>
<keyword evidence="3" id="KW-0689">Ribosomal protein</keyword>
<evidence type="ECO:0000256" key="3">
    <source>
        <dbReference type="ARBA" id="ARBA00022980"/>
    </source>
</evidence>
<evidence type="ECO:0000256" key="4">
    <source>
        <dbReference type="ARBA" id="ARBA00023128"/>
    </source>
</evidence>
<dbReference type="Gene3D" id="3.30.780.10">
    <property type="entry name" value="SUI1-like domain"/>
    <property type="match status" value="1"/>
</dbReference>
<gene>
    <name evidence="7" type="ORF">TWF506_002559</name>
</gene>
<name>A0AAN8ND82_9PEZI</name>
<keyword evidence="5" id="KW-0687">Ribonucleoprotein</keyword>
<evidence type="ECO:0000313" key="7">
    <source>
        <dbReference type="EMBL" id="KAK6504358.1"/>
    </source>
</evidence>
<dbReference type="AlphaFoldDB" id="A0AAN8ND82"/>
<dbReference type="GO" id="GO:0003735">
    <property type="term" value="F:structural constituent of ribosome"/>
    <property type="evidence" value="ECO:0007669"/>
    <property type="project" value="InterPro"/>
</dbReference>
<evidence type="ECO:0000256" key="5">
    <source>
        <dbReference type="ARBA" id="ARBA00023274"/>
    </source>
</evidence>
<protein>
    <recommendedName>
        <fullName evidence="6">Large ribosomal subunit protein mL49</fullName>
    </recommendedName>
</protein>
<sequence length="239" mass="26351">MKILFRKKKTSQRRNVIGSRICLKRPDPITSRASSQLQSQGSFLQMNVIRLPRVWATPIARLYHGTVTRGITTSSLLAPETAPNVFRRTDKSASRFQTSFLRTVATQATPEVVTSEVTSEVVSEVEEPQIQQPPRNPKAAHLPYQIGKSASGNLPVYEVHKAGVIRSTEVKKVKGDLKALATDLKKALGLKDSEVRISELTSRVEVAGKRGQDVKNFLRSQGLGEEFKTLPTSESQTGS</sequence>
<comment type="similarity">
    <text evidence="2">Belongs to the mitochondrion-specific ribosomal protein mL49 family.</text>
</comment>
<comment type="caution">
    <text evidence="7">The sequence shown here is derived from an EMBL/GenBank/DDBJ whole genome shotgun (WGS) entry which is preliminary data.</text>
</comment>
<comment type="subcellular location">
    <subcellularLocation>
        <location evidence="1">Mitochondrion</location>
    </subcellularLocation>
</comment>
<keyword evidence="8" id="KW-1185">Reference proteome</keyword>
<organism evidence="7 8">
    <name type="scientific">Arthrobotrys conoides</name>
    <dbReference type="NCBI Taxonomy" id="74498"/>
    <lineage>
        <taxon>Eukaryota</taxon>
        <taxon>Fungi</taxon>
        <taxon>Dikarya</taxon>
        <taxon>Ascomycota</taxon>
        <taxon>Pezizomycotina</taxon>
        <taxon>Orbiliomycetes</taxon>
        <taxon>Orbiliales</taxon>
        <taxon>Orbiliaceae</taxon>
        <taxon>Arthrobotrys</taxon>
    </lineage>
</organism>
<evidence type="ECO:0000256" key="1">
    <source>
        <dbReference type="ARBA" id="ARBA00004173"/>
    </source>
</evidence>
<accession>A0AAN8ND82</accession>
<dbReference type="EMBL" id="JAVHJM010000010">
    <property type="protein sequence ID" value="KAK6504358.1"/>
    <property type="molecule type" value="Genomic_DNA"/>
</dbReference>
<evidence type="ECO:0000256" key="6">
    <source>
        <dbReference type="ARBA" id="ARBA00035191"/>
    </source>
</evidence>
<evidence type="ECO:0000256" key="2">
    <source>
        <dbReference type="ARBA" id="ARBA00005677"/>
    </source>
</evidence>
<evidence type="ECO:0000313" key="8">
    <source>
        <dbReference type="Proteomes" id="UP001307849"/>
    </source>
</evidence>
<proteinExistence type="inferred from homology"/>
<dbReference type="Pfam" id="PF05046">
    <property type="entry name" value="Img2"/>
    <property type="match status" value="1"/>
</dbReference>
<dbReference type="Proteomes" id="UP001307849">
    <property type="component" value="Unassembled WGS sequence"/>
</dbReference>
<dbReference type="PANTHER" id="PTHR13477:SF0">
    <property type="entry name" value="LARGE RIBOSOMAL SUBUNIT PROTEIN ML49"/>
    <property type="match status" value="1"/>
</dbReference>
<dbReference type="PANTHER" id="PTHR13477">
    <property type="entry name" value="MITOCHONDRIAL 39S RIBOSOMAL PROTEIN L49"/>
    <property type="match status" value="1"/>
</dbReference>
<reference evidence="7 8" key="1">
    <citation type="submission" date="2019-10" db="EMBL/GenBank/DDBJ databases">
        <authorList>
            <person name="Palmer J.M."/>
        </authorList>
    </citation>
    <scope>NUCLEOTIDE SEQUENCE [LARGE SCALE GENOMIC DNA]</scope>
    <source>
        <strain evidence="7 8">TWF506</strain>
    </source>
</reference>
<dbReference type="GO" id="GO:0006412">
    <property type="term" value="P:translation"/>
    <property type="evidence" value="ECO:0007669"/>
    <property type="project" value="InterPro"/>
</dbReference>